<dbReference type="AlphaFoldDB" id="A0A097ESK5"/>
<name>A0A097ESK5_9LEPT</name>
<evidence type="ECO:0000313" key="2">
    <source>
        <dbReference type="Proteomes" id="UP000035800"/>
    </source>
</evidence>
<dbReference type="STRING" id="758847.LSS_21780"/>
<reference evidence="1 2" key="1">
    <citation type="journal article" date="2012" name="Gene">
        <title>Sequence of Leptospira santarosai serovar Shermani genome and prediction of virulence-associated genes.</title>
        <authorList>
            <person name="Chou L.F."/>
            <person name="Chen Y.T."/>
            <person name="Lu C.W."/>
            <person name="Ko Y.C."/>
            <person name="Tang C.Y."/>
            <person name="Pan M.J."/>
            <person name="Tian Y.C."/>
            <person name="Chiu C.H."/>
            <person name="Hung C.C."/>
            <person name="Yang C.W."/>
        </authorList>
    </citation>
    <scope>NUCLEOTIDE SEQUENCE [LARGE SCALE GENOMIC DNA]</scope>
    <source>
        <strain evidence="1">LT 821</strain>
    </source>
</reference>
<dbReference type="KEGG" id="lst:LSS_21780"/>
<dbReference type="EMBL" id="CP006694">
    <property type="protein sequence ID" value="AIT10914.1"/>
    <property type="molecule type" value="Genomic_DNA"/>
</dbReference>
<evidence type="ECO:0000313" key="1">
    <source>
        <dbReference type="EMBL" id="AIT10914.1"/>
    </source>
</evidence>
<organism evidence="1 2">
    <name type="scientific">Leptospira santarosai serovar Shermani str. LT 821</name>
    <dbReference type="NCBI Taxonomy" id="758847"/>
    <lineage>
        <taxon>Bacteria</taxon>
        <taxon>Pseudomonadati</taxon>
        <taxon>Spirochaetota</taxon>
        <taxon>Spirochaetia</taxon>
        <taxon>Leptospirales</taxon>
        <taxon>Leptospiraceae</taxon>
        <taxon>Leptospira</taxon>
    </lineage>
</organism>
<proteinExistence type="predicted"/>
<accession>A0A097ESK5</accession>
<dbReference type="Proteomes" id="UP000035800">
    <property type="component" value="Chromosome I"/>
</dbReference>
<gene>
    <name evidence="1" type="ORF">LSS_21780</name>
</gene>
<protein>
    <submittedName>
        <fullName evidence="1">Uncharacterized protein</fullName>
    </submittedName>
</protein>
<reference evidence="1 2" key="2">
    <citation type="journal article" date="2014" name="Emerg. Microbes Infect.">
        <title>Potential impact on kidney infection: a whole-genome analysis of Leptospira santarosai serovar Shermani.</title>
        <authorList>
            <person name="Chou L.F."/>
            <person name="Chen T.W."/>
            <person name="Ko Y.C."/>
            <person name="Pan M.J."/>
            <person name="Tian Y.C."/>
            <person name="Chiu C.H."/>
            <person name="Tang P."/>
            <person name="Hung C.C."/>
            <person name="Yang C.W."/>
        </authorList>
    </citation>
    <scope>NUCLEOTIDE SEQUENCE</scope>
    <source>
        <strain evidence="1 2">LT 821</strain>
    </source>
</reference>
<sequence length="41" mass="4819">MKSNDSFGRRFLNSGKTTFRFSKVSIESRQSGTFSFFYTIR</sequence>